<feature type="coiled-coil region" evidence="4">
    <location>
        <begin position="1441"/>
        <end position="1542"/>
    </location>
</feature>
<sequence length="2485" mass="274207">MGGVVVAKFLCMAKARKEYEAIVTCTMGCAFFGAPFKGSEMAKVALLYSSVFGNDAYESLLSFMRTETNDTLDEVVSDFMEIREKLVPKIELFCAYEEVPTDVAYAERMVNSPKMSSLTQHKFFRAGAKKLMEVGFSGLPGTHFVTKESAVLPGAHTIGLTVGHADLIRFESITLEKFVPVKMALTSMVQTARINARKRTSGQNLLSHKFVNQVWRSLEGVDMRQKFRAKVEQRQTTSWLTSEPQYQEWMAIGDSAKPLRYPHMWLKGGPGLGKTNASLAAIHTIGQTQLREQQTESAGKNETFLAYFLCERSSGYDTAEDVLKNLITQLIDQEESLAQHARWFVPNPGYRGTASDDSSRGDLDTPASGAKATATVDNLWQCLQDMIEDPIVSSIHVIISNFHLLDSSESTTALLVKLREDAFSTVATPHVNHRARWLITSRDDQHIRSHLTAKCIAVIDLENDREYGGKVKIARQKHAKDTVTKLRHTKKYSSDLASYIRNSIESQSEDEKWIDVLCLLLGAMPNNSSSLTIRKWLREMGRYSINKLVDHARDTILSRNEDLTLEIDELLQTLTIAYEPPTLADLAVLTEIEDIQQLTELVRKCSPVLQIGEVSEDRNKVIFGHPEFRDHLVTLYHGESEQRKRYHGSMAWRCFKYIEKSYGHGRNGDAKGMRSSALTERIIDDSNVLVMANEDEEPDDAGTQGHASALSRTYPIKYLYRHLSEGFPDVARELFDDDRDFWGRDESIRSEWLRDFQTLTTDLRDLNTSGMSALHVAAAIGANELVTVLIDKNGQAALSWTNGDGMTALHVAANNNHLDVVDTLIRAGADIEAGEGDVGTALHCAALLGNCAIMAFLIEKGANVNALGRDIGPVINAAIRSGTVDAVKQIMGRDVRFDLDYTRCDPPLSLAARIPESSLFQQILETGRDKWLQNVKLLDQALISASYSGRLESVRILLKFPQVYTDNTVESSIRIAATERNWATVNELLDYIIDDTTRDERRDVKLTEVFYLAATSRGERLDLLEKIWTFTNRTITQDVLDISLYQATVLNRDTTVVWLLENCGASANATADRPGWLALDWAEFSSSADFWNALNAAASIGNAFLVRTLISKGAEIDGDRDYALQLAASEGHAEVVKILLESGAAIDKELTSNDELGFFSGTALQAACDRSRERVVEVLLTHGADPNLGGGVLTNPITAATQRAQPEILRLLLKASEINVNVKGGEDGSTPLINAATHMSTEFVELLVRKGADINAANLAGDTALIMAAWKGDKGCVEMLCDAGADVTYRSHRGLATQVAAENLHPECAHVLAEKTGGTIDAYREKVADALATLKERDRTNEGLEAMLAETQEQLQIANKDIVFRELEKARLKSFEAIQSQTYQSIGEQMKAIRAERAELLKQLDVSKSQNELITDTVIHVQALLDEERQTNAALRKRQGYATLQDEMRAAVEASEQAKRDTLETIQIEEHKRGELQHEIEALQNTVKAAQDQVASAETATMVALGVATAERNEKAHIQSQLEDSQNSAQELRDVLASIQLAALKTPSEHHEVRAAGPAGQDYFRHHSVPGNIHSGENGSSGATGSPILASPGGIVMTPGSPPTSPYSPGGTPSGGFRTVHGQHRADGSFGGYRTERRGMRRTKTDSLYDFSVKGESGEEAASTTNILNHSSYLEGLDDHQWYLDNIPFIDTPNKSLQEVYYYRTSVIKRHLKWVAEGEGWVVTEFIHPVSWSSKFQTTPDSAPHQVVELRWLRDLNYNKDVIQHSGLTLFASAHIGITFTHYMHEAILEHAQATGDTPFLVSQLDGLIAMYELWNTNATLDQTTGLYHRTPLQDAQEYSLPGYLVGGPGGHDMQVWDDFGLSASMGGGNDYALIWSGPETYRPSQNAYMIAGARAISQVASLAGNASLAQTWKSYADNLTSRMEASLYSQELNFWIDVVEGSNLRCEGRELIGYFPYRFGIGMNATEIRGLEAGLTPEHFLTEFGPTTLEQDNAYFTALKNTTYCCMWNGQSWPFSTSVYLVTLARIARENLSEVITPAFFYQEFSKYTRTNYKDGVPYTAESHYPTIDMWSGDSTNHSEHYFHSTYLDNVFTNLFGIVPDFGDNLVLQPLIPANWSYFAIENLPYHGSLLSFVWDQNGTHYGGNHSAGLSIYSNGTMFHHQTTLSPVNCTLPFNTTQAAQTLANQPEWQNILANPNSPYNLPNITADYTLSLNGDIAPYQAFKLNDGLLWYDTTPDNFWTNNQSRIPYSTLNITLPRSRKISSVSLAILDDTDRGGVVACPAGIRVLDRKGETVAFRNPWTDCVPNALNTIPFAAPTPGDSSNVSTPDSGYTIGTDFLQVVLSDQLRYTTAVSEVQVWVPPNMGPRYEAEDGVIGTFIGSFEGRATGLNGTIENGGVTLGAGGWVELAGVRTASGEAGRTSVVVVGGGNGTVDVMLNWMTNVTVSFSGTANKTVELNLLRGGNWVTIFQRSGTPFVDAIVVEG</sequence>
<dbReference type="InterPro" id="IPR002110">
    <property type="entry name" value="Ankyrin_rpt"/>
</dbReference>
<feature type="repeat" description="ANK" evidence="3">
    <location>
        <begin position="769"/>
        <end position="793"/>
    </location>
</feature>
<protein>
    <submittedName>
        <fullName evidence="9">Uncharacterized protein</fullName>
    </submittedName>
</protein>
<evidence type="ECO:0000256" key="3">
    <source>
        <dbReference type="PROSITE-ProRule" id="PRU00023"/>
    </source>
</evidence>
<name>A0A4U0UNB5_9PEZI</name>
<dbReference type="PRINTS" id="PR01415">
    <property type="entry name" value="ANKYRIN"/>
</dbReference>
<dbReference type="Gene3D" id="2.60.120.260">
    <property type="entry name" value="Galactose-binding domain-like"/>
    <property type="match status" value="1"/>
</dbReference>
<feature type="repeat" description="ANK" evidence="3">
    <location>
        <begin position="1260"/>
        <end position="1292"/>
    </location>
</feature>
<reference evidence="9 10" key="1">
    <citation type="submission" date="2017-03" db="EMBL/GenBank/DDBJ databases">
        <title>Genomes of endolithic fungi from Antarctica.</title>
        <authorList>
            <person name="Coleine C."/>
            <person name="Masonjones S."/>
            <person name="Stajich J.E."/>
        </authorList>
    </citation>
    <scope>NUCLEOTIDE SEQUENCE [LARGE SCALE GENOMIC DNA]</scope>
    <source>
        <strain evidence="9 10">CCFEE 5311</strain>
    </source>
</reference>
<evidence type="ECO:0000313" key="10">
    <source>
        <dbReference type="Proteomes" id="UP000310066"/>
    </source>
</evidence>
<dbReference type="GO" id="GO:0003824">
    <property type="term" value="F:catalytic activity"/>
    <property type="evidence" value="ECO:0007669"/>
    <property type="project" value="UniProtKB-ARBA"/>
</dbReference>
<dbReference type="InterPro" id="IPR008928">
    <property type="entry name" value="6-hairpin_glycosidase_sf"/>
</dbReference>
<feature type="domain" description="Glycoside hydrolase family 65 C-terminal" evidence="6">
    <location>
        <begin position="2103"/>
        <end position="2158"/>
    </location>
</feature>
<dbReference type="EMBL" id="NAJP01000060">
    <property type="protein sequence ID" value="TKA36446.1"/>
    <property type="molecule type" value="Genomic_DNA"/>
</dbReference>
<dbReference type="Pfam" id="PF12796">
    <property type="entry name" value="Ank_2"/>
    <property type="match status" value="3"/>
</dbReference>
<dbReference type="InterPro" id="IPR054491">
    <property type="entry name" value="MGH1-like_GH"/>
</dbReference>
<feature type="repeat" description="ANK" evidence="3">
    <location>
        <begin position="1159"/>
        <end position="1191"/>
    </location>
</feature>
<dbReference type="Pfam" id="PF24883">
    <property type="entry name" value="NPHP3_N"/>
    <property type="match status" value="1"/>
</dbReference>
<evidence type="ECO:0000256" key="1">
    <source>
        <dbReference type="ARBA" id="ARBA00022737"/>
    </source>
</evidence>
<comment type="caution">
    <text evidence="9">The sequence shown here is derived from an EMBL/GenBank/DDBJ whole genome shotgun (WGS) entry which is preliminary data.</text>
</comment>
<dbReference type="SUPFAM" id="SSF48208">
    <property type="entry name" value="Six-hairpin glycosidases"/>
    <property type="match status" value="1"/>
</dbReference>
<accession>A0A4U0UNB5</accession>
<dbReference type="SUPFAM" id="SSF48403">
    <property type="entry name" value="Ankyrin repeat"/>
    <property type="match status" value="3"/>
</dbReference>
<organism evidence="9 10">
    <name type="scientific">Friedmanniomyces endolithicus</name>
    <dbReference type="NCBI Taxonomy" id="329885"/>
    <lineage>
        <taxon>Eukaryota</taxon>
        <taxon>Fungi</taxon>
        <taxon>Dikarya</taxon>
        <taxon>Ascomycota</taxon>
        <taxon>Pezizomycotina</taxon>
        <taxon>Dothideomycetes</taxon>
        <taxon>Dothideomycetidae</taxon>
        <taxon>Mycosphaerellales</taxon>
        <taxon>Teratosphaeriaceae</taxon>
        <taxon>Friedmanniomyces</taxon>
    </lineage>
</organism>
<keyword evidence="4" id="KW-0175">Coiled coil</keyword>
<dbReference type="PROSITE" id="PS50297">
    <property type="entry name" value="ANK_REP_REGION"/>
    <property type="match status" value="6"/>
</dbReference>
<keyword evidence="1" id="KW-0677">Repeat</keyword>
<evidence type="ECO:0000256" key="5">
    <source>
        <dbReference type="SAM" id="MobiDB-lite"/>
    </source>
</evidence>
<feature type="coiled-coil region" evidence="4">
    <location>
        <begin position="1334"/>
        <end position="1410"/>
    </location>
</feature>
<feature type="repeat" description="ANK" evidence="3">
    <location>
        <begin position="804"/>
        <end position="836"/>
    </location>
</feature>
<dbReference type="InterPro" id="IPR005194">
    <property type="entry name" value="Glyco_hydro_65_C"/>
</dbReference>
<dbReference type="InterPro" id="IPR056884">
    <property type="entry name" value="NPHP3-like_N"/>
</dbReference>
<dbReference type="PROSITE" id="PS50088">
    <property type="entry name" value="ANK_REPEAT"/>
    <property type="match status" value="7"/>
</dbReference>
<evidence type="ECO:0000259" key="7">
    <source>
        <dbReference type="Pfam" id="PF22422"/>
    </source>
</evidence>
<dbReference type="SMART" id="SM00248">
    <property type="entry name" value="ANK"/>
    <property type="match status" value="11"/>
</dbReference>
<feature type="domain" description="Mannosylglycerate hydrolase MGH1-like glycoside hydrolase" evidence="7">
    <location>
        <begin position="1738"/>
        <end position="2086"/>
    </location>
</feature>
<proteinExistence type="predicted"/>
<dbReference type="STRING" id="329885.A0A4U0UNB5"/>
<dbReference type="Pfam" id="PF03633">
    <property type="entry name" value="Glyco_hydro_65C"/>
    <property type="match status" value="1"/>
</dbReference>
<evidence type="ECO:0000259" key="8">
    <source>
        <dbReference type="Pfam" id="PF24883"/>
    </source>
</evidence>
<feature type="region of interest" description="Disordered" evidence="5">
    <location>
        <begin position="349"/>
        <end position="368"/>
    </location>
</feature>
<dbReference type="PANTHER" id="PTHR24198">
    <property type="entry name" value="ANKYRIN REPEAT AND PROTEIN KINASE DOMAIN-CONTAINING PROTEIN"/>
    <property type="match status" value="1"/>
</dbReference>
<dbReference type="GO" id="GO:0005975">
    <property type="term" value="P:carbohydrate metabolic process"/>
    <property type="evidence" value="ECO:0007669"/>
    <property type="project" value="InterPro"/>
</dbReference>
<dbReference type="InterPro" id="IPR036770">
    <property type="entry name" value="Ankyrin_rpt-contain_sf"/>
</dbReference>
<dbReference type="OrthoDB" id="427518at2759"/>
<feature type="domain" description="Nephrocystin 3-like N-terminal" evidence="8">
    <location>
        <begin position="236"/>
        <end position="342"/>
    </location>
</feature>
<feature type="repeat" description="ANK" evidence="3">
    <location>
        <begin position="1227"/>
        <end position="1259"/>
    </location>
</feature>
<dbReference type="PANTHER" id="PTHR24198:SF165">
    <property type="entry name" value="ANKYRIN REPEAT-CONTAINING PROTEIN-RELATED"/>
    <property type="match status" value="1"/>
</dbReference>
<feature type="repeat" description="ANK" evidence="3">
    <location>
        <begin position="837"/>
        <end position="869"/>
    </location>
</feature>
<dbReference type="Gene3D" id="1.50.10.10">
    <property type="match status" value="1"/>
</dbReference>
<feature type="compositionally biased region" description="Polar residues" evidence="5">
    <location>
        <begin position="1575"/>
        <end position="1584"/>
    </location>
</feature>
<evidence type="ECO:0000256" key="2">
    <source>
        <dbReference type="ARBA" id="ARBA00023043"/>
    </source>
</evidence>
<keyword evidence="2 3" id="KW-0040">ANK repeat</keyword>
<dbReference type="Proteomes" id="UP000310066">
    <property type="component" value="Unassembled WGS sequence"/>
</dbReference>
<evidence type="ECO:0000313" key="9">
    <source>
        <dbReference type="EMBL" id="TKA36446.1"/>
    </source>
</evidence>
<evidence type="ECO:0000256" key="4">
    <source>
        <dbReference type="SAM" id="Coils"/>
    </source>
</evidence>
<dbReference type="Pfam" id="PF22422">
    <property type="entry name" value="MGH1-like_GH"/>
    <property type="match status" value="1"/>
</dbReference>
<feature type="repeat" description="ANK" evidence="3">
    <location>
        <begin position="1119"/>
        <end position="1151"/>
    </location>
</feature>
<dbReference type="InterPro" id="IPR012341">
    <property type="entry name" value="6hp_glycosidase-like_sf"/>
</dbReference>
<evidence type="ECO:0000259" key="6">
    <source>
        <dbReference type="Pfam" id="PF03633"/>
    </source>
</evidence>
<gene>
    <name evidence="9" type="ORF">B0A54_12460</name>
</gene>
<dbReference type="Gene3D" id="1.25.40.20">
    <property type="entry name" value="Ankyrin repeat-containing domain"/>
    <property type="match status" value="4"/>
</dbReference>
<feature type="region of interest" description="Disordered" evidence="5">
    <location>
        <begin position="1561"/>
        <end position="1641"/>
    </location>
</feature>